<protein>
    <recommendedName>
        <fullName evidence="1">Aminotransferase class I/classII large domain-containing protein</fullName>
    </recommendedName>
</protein>
<evidence type="ECO:0000313" key="3">
    <source>
        <dbReference type="Proteomes" id="UP000178951"/>
    </source>
</evidence>
<gene>
    <name evidence="2" type="ORF">A2311_00310</name>
</gene>
<dbReference type="NCBIfam" id="NF005305">
    <property type="entry name" value="PRK06836.1"/>
    <property type="match status" value="1"/>
</dbReference>
<comment type="caution">
    <text evidence="2">The sequence shown here is derived from an EMBL/GenBank/DDBJ whole genome shotgun (WGS) entry which is preliminary data.</text>
</comment>
<dbReference type="InterPro" id="IPR015422">
    <property type="entry name" value="PyrdxlP-dep_Trfase_small"/>
</dbReference>
<dbReference type="GO" id="GO:0030170">
    <property type="term" value="F:pyridoxal phosphate binding"/>
    <property type="evidence" value="ECO:0007669"/>
    <property type="project" value="InterPro"/>
</dbReference>
<dbReference type="Proteomes" id="UP000178951">
    <property type="component" value="Unassembled WGS sequence"/>
</dbReference>
<sequence>MNLTGAISKRSLDHMTRGSLIRAMFERGRLLKEQVGAANVHDYSLGNPFNEPPPALVQAAQRMWADPRPGMHRYMSNVGFDDVREQIAASLNARHGLTHPLNKNHVIMSCGAAGALNVVLKGVLDPGDEVLVPRPYFVEYDFYVDNHNGVINPVETDANFLPDLNKLEAAIGPRTRVILIDSPNNPTGVIYPESFLRSLDELITRAEEKFGHYIYLLSDEPYAGLAYDGVTVPSVLKNVRHSIVGTSHSKDLGLAGERIGYIAFSPRIDDVQQLFNACALHTRTLGFINAPAVMQRVVAEFQGEVAGLADYEARRNLLYQELRGMGYQLVKPAGAFYMFPESPIPDDGIFISEALKRNLLAVPGYAFAGPGYFRLSFAERTLEDIARSLPVFRELATQYGLRGWV</sequence>
<feature type="domain" description="Aminotransferase class I/classII large" evidence="1">
    <location>
        <begin position="46"/>
        <end position="387"/>
    </location>
</feature>
<proteinExistence type="predicted"/>
<dbReference type="InterPro" id="IPR015424">
    <property type="entry name" value="PyrdxlP-dep_Trfase"/>
</dbReference>
<dbReference type="Gene3D" id="3.40.640.10">
    <property type="entry name" value="Type I PLP-dependent aspartate aminotransferase-like (Major domain)"/>
    <property type="match status" value="1"/>
</dbReference>
<name>A0A1F4TQ87_UNCSA</name>
<dbReference type="AlphaFoldDB" id="A0A1F4TQ87"/>
<dbReference type="InterPro" id="IPR004839">
    <property type="entry name" value="Aminotransferase_I/II_large"/>
</dbReference>
<evidence type="ECO:0000259" key="1">
    <source>
        <dbReference type="Pfam" id="PF00155"/>
    </source>
</evidence>
<reference evidence="2 3" key="1">
    <citation type="journal article" date="2016" name="Nat. Commun.">
        <title>Thousands of microbial genomes shed light on interconnected biogeochemical processes in an aquifer system.</title>
        <authorList>
            <person name="Anantharaman K."/>
            <person name="Brown C.T."/>
            <person name="Hug L.A."/>
            <person name="Sharon I."/>
            <person name="Castelle C.J."/>
            <person name="Probst A.J."/>
            <person name="Thomas B.C."/>
            <person name="Singh A."/>
            <person name="Wilkins M.J."/>
            <person name="Karaoz U."/>
            <person name="Brodie E.L."/>
            <person name="Williams K.H."/>
            <person name="Hubbard S.S."/>
            <person name="Banfield J.F."/>
        </authorList>
    </citation>
    <scope>NUCLEOTIDE SEQUENCE [LARGE SCALE GENOMIC DNA]</scope>
</reference>
<dbReference type="EMBL" id="MEUF01000038">
    <property type="protein sequence ID" value="OGC34894.1"/>
    <property type="molecule type" value="Genomic_DNA"/>
</dbReference>
<dbReference type="STRING" id="1802583.A2311_00310"/>
<dbReference type="InterPro" id="IPR015421">
    <property type="entry name" value="PyrdxlP-dep_Trfase_major"/>
</dbReference>
<dbReference type="Pfam" id="PF00155">
    <property type="entry name" value="Aminotran_1_2"/>
    <property type="match status" value="1"/>
</dbReference>
<evidence type="ECO:0000313" key="2">
    <source>
        <dbReference type="EMBL" id="OGC34894.1"/>
    </source>
</evidence>
<organism evidence="2 3">
    <name type="scientific">candidate division WOR-1 bacterium RIFOXYB2_FULL_48_7</name>
    <dbReference type="NCBI Taxonomy" id="1802583"/>
    <lineage>
        <taxon>Bacteria</taxon>
        <taxon>Bacillati</taxon>
        <taxon>Saganbacteria</taxon>
    </lineage>
</organism>
<dbReference type="PANTHER" id="PTHR42691:SF1">
    <property type="entry name" value="ASPARTATE AMINOTRANSFERASE YHDR-RELATED"/>
    <property type="match status" value="1"/>
</dbReference>
<dbReference type="SUPFAM" id="SSF53383">
    <property type="entry name" value="PLP-dependent transferases"/>
    <property type="match status" value="1"/>
</dbReference>
<accession>A0A1F4TQ87</accession>
<dbReference type="CDD" id="cd00609">
    <property type="entry name" value="AAT_like"/>
    <property type="match status" value="1"/>
</dbReference>
<dbReference type="Gene3D" id="3.90.1150.10">
    <property type="entry name" value="Aspartate Aminotransferase, domain 1"/>
    <property type="match status" value="2"/>
</dbReference>
<dbReference type="PANTHER" id="PTHR42691">
    <property type="entry name" value="ASPARTATE AMINOTRANSFERASE YHDR-RELATED"/>
    <property type="match status" value="1"/>
</dbReference>